<gene>
    <name evidence="1" type="ORF">EOS_35995</name>
</gene>
<proteinExistence type="predicted"/>
<dbReference type="Proteomes" id="UP000035963">
    <property type="component" value="Unassembled WGS sequence"/>
</dbReference>
<comment type="caution">
    <text evidence="1">The sequence shown here is derived from an EMBL/GenBank/DDBJ whole genome shotgun (WGS) entry which is preliminary data.</text>
</comment>
<accession>A0A0J1CM05</accession>
<dbReference type="AlphaFoldDB" id="A0A0J1CM05"/>
<reference evidence="1 2" key="1">
    <citation type="journal article" date="2015" name="Genome Announc.">
        <title>Draft Genome Sequence of Burkholderia sp. Strain PML1(12), an Ectomycorrhizosphere-Inhabiting Bacterium with Effective Mineral-Weathering Ability.</title>
        <authorList>
            <person name="Uroz S."/>
            <person name="Oger P."/>
        </authorList>
    </citation>
    <scope>NUCLEOTIDE SEQUENCE [LARGE SCALE GENOMIC DNA]</scope>
    <source>
        <strain evidence="2">PML1(12)</strain>
    </source>
</reference>
<dbReference type="InterPro" id="IPR036770">
    <property type="entry name" value="Ankyrin_rpt-contain_sf"/>
</dbReference>
<protein>
    <submittedName>
        <fullName evidence="1">Uncharacterized protein</fullName>
    </submittedName>
</protein>
<dbReference type="Gene3D" id="1.25.40.20">
    <property type="entry name" value="Ankyrin repeat-containing domain"/>
    <property type="match status" value="1"/>
</dbReference>
<dbReference type="PATRIC" id="fig|908627.4.peg.8051"/>
<dbReference type="SUPFAM" id="SSF48403">
    <property type="entry name" value="Ankyrin repeat"/>
    <property type="match status" value="1"/>
</dbReference>
<keyword evidence="2" id="KW-1185">Reference proteome</keyword>
<evidence type="ECO:0000313" key="1">
    <source>
        <dbReference type="EMBL" id="KLU21446.1"/>
    </source>
</evidence>
<name>A0A0J1CM05_9BURK</name>
<sequence>MKTNVTFRQYDIPREDPVQCHSQHFQKVRDVLEVLLAQETIGRNNIRNYVLACCGRPYDRHVVDQEFAGLVAAIHQPYATQPSGFVSGQYIHSAREYFSAAVVDILAQLYVASFPETWCLSDKVLDRVKFVQFLGAQLEERYSMLDSRISFDYLSAIKFLTLYPNGNILLQLNHGIAEVTPMGRREKGIKMVSSLEQALRGGNYETIDRVIFHAVNSGFDFSARDASGKTVFHLAAQRSLMPLVISCPGKGSPSTFTPLTLIFSLIKDYGGDPKIDSLSRDGASALYYAIVGMSFYDARFLLNANVSPGAYVRENHNPISQLDIVIRKLMEIKLAFVKIRDPLDYLLNYVAPEIFIVLGEDFQNVESRLAEVERKICILDKRIRSAEELGAQMKARLDGRSRSVGFPDIAPEHPLVGRRISEALLKKRAYSTICADEQD</sequence>
<evidence type="ECO:0000313" key="2">
    <source>
        <dbReference type="Proteomes" id="UP000035963"/>
    </source>
</evidence>
<organism evidence="1 2">
    <name type="scientific">Caballeronia mineralivorans PML1(12)</name>
    <dbReference type="NCBI Taxonomy" id="908627"/>
    <lineage>
        <taxon>Bacteria</taxon>
        <taxon>Pseudomonadati</taxon>
        <taxon>Pseudomonadota</taxon>
        <taxon>Betaproteobacteria</taxon>
        <taxon>Burkholderiales</taxon>
        <taxon>Burkholderiaceae</taxon>
        <taxon>Caballeronia</taxon>
    </lineage>
</organism>
<dbReference type="EMBL" id="AEJF01000219">
    <property type="protein sequence ID" value="KLU21446.1"/>
    <property type="molecule type" value="Genomic_DNA"/>
</dbReference>